<protein>
    <submittedName>
        <fullName evidence="1">Uncharacterized protein</fullName>
    </submittedName>
</protein>
<evidence type="ECO:0000313" key="2">
    <source>
        <dbReference type="Proteomes" id="UP000757435"/>
    </source>
</evidence>
<dbReference type="EMBL" id="JAHHHD010000053">
    <property type="protein sequence ID" value="MBW4662030.1"/>
    <property type="molecule type" value="Genomic_DNA"/>
</dbReference>
<reference evidence="1" key="2">
    <citation type="journal article" date="2022" name="Microbiol. Resour. Announc.">
        <title>Metagenome Sequencing to Explore Phylogenomics of Terrestrial Cyanobacteria.</title>
        <authorList>
            <person name="Ward R.D."/>
            <person name="Stajich J.E."/>
            <person name="Johansen J.R."/>
            <person name="Huntemann M."/>
            <person name="Clum A."/>
            <person name="Foster B."/>
            <person name="Foster B."/>
            <person name="Roux S."/>
            <person name="Palaniappan K."/>
            <person name="Varghese N."/>
            <person name="Mukherjee S."/>
            <person name="Reddy T.B.K."/>
            <person name="Daum C."/>
            <person name="Copeland A."/>
            <person name="Chen I.A."/>
            <person name="Ivanova N.N."/>
            <person name="Kyrpides N.C."/>
            <person name="Shapiro N."/>
            <person name="Eloe-Fadrosh E.A."/>
            <person name="Pietrasiak N."/>
        </authorList>
    </citation>
    <scope>NUCLEOTIDE SEQUENCE</scope>
    <source>
        <strain evidence="1">UHER 2000/2452</strain>
    </source>
</reference>
<evidence type="ECO:0000313" key="1">
    <source>
        <dbReference type="EMBL" id="MBW4662030.1"/>
    </source>
</evidence>
<accession>A0A951UQ67</accession>
<name>A0A951UQ67_9CYAN</name>
<comment type="caution">
    <text evidence="1">The sequence shown here is derived from an EMBL/GenBank/DDBJ whole genome shotgun (WGS) entry which is preliminary data.</text>
</comment>
<organism evidence="1 2">
    <name type="scientific">Drouetiella hepatica Uher 2000/2452</name>
    <dbReference type="NCBI Taxonomy" id="904376"/>
    <lineage>
        <taxon>Bacteria</taxon>
        <taxon>Bacillati</taxon>
        <taxon>Cyanobacteriota</taxon>
        <taxon>Cyanophyceae</taxon>
        <taxon>Oculatellales</taxon>
        <taxon>Oculatellaceae</taxon>
        <taxon>Drouetiella</taxon>
    </lineage>
</organism>
<sequence>MDAYFINEYQVAGVDGETPQAISKPQILEPLCLLLSRNQCFFDAELEFAHRLLHR</sequence>
<gene>
    <name evidence="1" type="ORF">KME15_25505</name>
</gene>
<reference evidence="1" key="1">
    <citation type="submission" date="2021-05" db="EMBL/GenBank/DDBJ databases">
        <authorList>
            <person name="Pietrasiak N."/>
            <person name="Ward R."/>
            <person name="Stajich J.E."/>
            <person name="Kurbessoian T."/>
        </authorList>
    </citation>
    <scope>NUCLEOTIDE SEQUENCE</scope>
    <source>
        <strain evidence="1">UHER 2000/2452</strain>
    </source>
</reference>
<proteinExistence type="predicted"/>
<dbReference type="Proteomes" id="UP000757435">
    <property type="component" value="Unassembled WGS sequence"/>
</dbReference>
<dbReference type="AlphaFoldDB" id="A0A951UQ67"/>